<evidence type="ECO:0000313" key="2">
    <source>
        <dbReference type="EMBL" id="OAE20790.1"/>
    </source>
</evidence>
<evidence type="ECO:0000256" key="1">
    <source>
        <dbReference type="SAM" id="MobiDB-lite"/>
    </source>
</evidence>
<gene>
    <name evidence="2" type="ORF">AXG93_203s1250</name>
</gene>
<dbReference type="AlphaFoldDB" id="A0A176VIT7"/>
<feature type="compositionally biased region" description="Acidic residues" evidence="1">
    <location>
        <begin position="27"/>
        <end position="43"/>
    </location>
</feature>
<feature type="compositionally biased region" description="Basic and acidic residues" evidence="1">
    <location>
        <begin position="1"/>
        <end position="10"/>
    </location>
</feature>
<organism evidence="2 3">
    <name type="scientific">Marchantia polymorpha subsp. ruderalis</name>
    <dbReference type="NCBI Taxonomy" id="1480154"/>
    <lineage>
        <taxon>Eukaryota</taxon>
        <taxon>Viridiplantae</taxon>
        <taxon>Streptophyta</taxon>
        <taxon>Embryophyta</taxon>
        <taxon>Marchantiophyta</taxon>
        <taxon>Marchantiopsida</taxon>
        <taxon>Marchantiidae</taxon>
        <taxon>Marchantiales</taxon>
        <taxon>Marchantiaceae</taxon>
        <taxon>Marchantia</taxon>
    </lineage>
</organism>
<protein>
    <submittedName>
        <fullName evidence="2">Uncharacterized protein</fullName>
    </submittedName>
</protein>
<reference evidence="2" key="1">
    <citation type="submission" date="2016-03" db="EMBL/GenBank/DDBJ databases">
        <title>Mechanisms controlling the formation of the plant cell surface in tip-growing cells are functionally conserved among land plants.</title>
        <authorList>
            <person name="Honkanen S."/>
            <person name="Jones V.A."/>
            <person name="Morieri G."/>
            <person name="Champion C."/>
            <person name="Hetherington A.J."/>
            <person name="Kelly S."/>
            <person name="Saint-Marcoux D."/>
            <person name="Proust H."/>
            <person name="Prescott H."/>
            <person name="Dolan L."/>
        </authorList>
    </citation>
    <scope>NUCLEOTIDE SEQUENCE [LARGE SCALE GENOMIC DNA]</scope>
    <source>
        <tissue evidence="2">Whole gametophyte</tissue>
    </source>
</reference>
<comment type="caution">
    <text evidence="2">The sequence shown here is derived from an EMBL/GenBank/DDBJ whole genome shotgun (WGS) entry which is preliminary data.</text>
</comment>
<proteinExistence type="predicted"/>
<keyword evidence="3" id="KW-1185">Reference proteome</keyword>
<dbReference type="Proteomes" id="UP000077202">
    <property type="component" value="Unassembled WGS sequence"/>
</dbReference>
<feature type="region of interest" description="Disordered" evidence="1">
    <location>
        <begin position="1"/>
        <end position="47"/>
    </location>
</feature>
<evidence type="ECO:0000313" key="3">
    <source>
        <dbReference type="Proteomes" id="UP000077202"/>
    </source>
</evidence>
<name>A0A176VIT7_MARPO</name>
<feature type="compositionally biased region" description="Basic and acidic residues" evidence="1">
    <location>
        <begin position="17"/>
        <end position="26"/>
    </location>
</feature>
<dbReference type="EMBL" id="LVLJ01003586">
    <property type="protein sequence ID" value="OAE20790.1"/>
    <property type="molecule type" value="Genomic_DNA"/>
</dbReference>
<sequence length="117" mass="13055">MALNHGKGDGETEEALGDEKEHWKEEEGLEDEQEEEAELEDGQEELHPALQIGSCSHLLMRHMVKALERSIKLEVVPCVVVGGSFTDFQTEVDSISCCWPNNAPLLRTLLVGFVSYD</sequence>
<accession>A0A176VIT7</accession>